<sequence>MKLKSLLFVCCLGLLSAAFADNRHIHPQAKEKDVKSSVKNAMYPNYCEIEIINDSYDGVNVYGRFDDGSYLDAFSIRRYEAPHYISLYYYGYCHSWMNIYIDTFSGYHVYSGYTPVNSTIRIVPYLKNQLKAEVTSK</sequence>
<evidence type="ECO:0000313" key="2">
    <source>
        <dbReference type="EMBL" id="KTD61371.1"/>
    </source>
</evidence>
<dbReference type="PATRIC" id="fig|452.5.peg.2890"/>
<comment type="caution">
    <text evidence="2">The sequence shown here is derived from an EMBL/GenBank/DDBJ whole genome shotgun (WGS) entry which is preliminary data.</text>
</comment>
<dbReference type="AlphaFoldDB" id="A0A0W0YX13"/>
<reference evidence="2 3" key="1">
    <citation type="submission" date="2015-11" db="EMBL/GenBank/DDBJ databases">
        <title>Genomic analysis of 38 Legionella species identifies large and diverse effector repertoires.</title>
        <authorList>
            <person name="Burstein D."/>
            <person name="Amaro F."/>
            <person name="Zusman T."/>
            <person name="Lifshitz Z."/>
            <person name="Cohen O."/>
            <person name="Gilbert J.A."/>
            <person name="Pupko T."/>
            <person name="Shuman H.A."/>
            <person name="Segal G."/>
        </authorList>
    </citation>
    <scope>NUCLEOTIDE SEQUENCE [LARGE SCALE GENOMIC DNA]</scope>
    <source>
        <strain evidence="2 3">Mt.St.Helens-9</strain>
    </source>
</reference>
<feature type="chain" id="PRO_5006918064" evidence="1">
    <location>
        <begin position="21"/>
        <end position="137"/>
    </location>
</feature>
<gene>
    <name evidence="2" type="ORF">Lspi_2613</name>
</gene>
<evidence type="ECO:0000256" key="1">
    <source>
        <dbReference type="SAM" id="SignalP"/>
    </source>
</evidence>
<feature type="signal peptide" evidence="1">
    <location>
        <begin position="1"/>
        <end position="20"/>
    </location>
</feature>
<keyword evidence="3" id="KW-1185">Reference proteome</keyword>
<name>A0A0W0YX13_LEGSP</name>
<protein>
    <submittedName>
        <fullName evidence="2">Uncharacterized protein</fullName>
    </submittedName>
</protein>
<dbReference type="RefSeq" id="WP_058484530.1">
    <property type="nucleotide sequence ID" value="NZ_CAAAII010000007.1"/>
</dbReference>
<dbReference type="OrthoDB" id="5637477at2"/>
<accession>A0A0W0YX13</accession>
<proteinExistence type="predicted"/>
<organism evidence="2 3">
    <name type="scientific">Legionella spiritensis</name>
    <dbReference type="NCBI Taxonomy" id="452"/>
    <lineage>
        <taxon>Bacteria</taxon>
        <taxon>Pseudomonadati</taxon>
        <taxon>Pseudomonadota</taxon>
        <taxon>Gammaproteobacteria</taxon>
        <taxon>Legionellales</taxon>
        <taxon>Legionellaceae</taxon>
        <taxon>Legionella</taxon>
    </lineage>
</organism>
<evidence type="ECO:0000313" key="3">
    <source>
        <dbReference type="Proteomes" id="UP000054877"/>
    </source>
</evidence>
<dbReference type="EMBL" id="LNYX01000032">
    <property type="protein sequence ID" value="KTD61371.1"/>
    <property type="molecule type" value="Genomic_DNA"/>
</dbReference>
<dbReference type="Proteomes" id="UP000054877">
    <property type="component" value="Unassembled WGS sequence"/>
</dbReference>
<dbReference type="STRING" id="452.Lspi_2613"/>
<keyword evidence="1" id="KW-0732">Signal</keyword>